<protein>
    <submittedName>
        <fullName evidence="9">Subtilisin E</fullName>
    </submittedName>
</protein>
<evidence type="ECO:0000256" key="2">
    <source>
        <dbReference type="ARBA" id="ARBA00022670"/>
    </source>
</evidence>
<evidence type="ECO:0000256" key="5">
    <source>
        <dbReference type="PROSITE-ProRule" id="PRU01240"/>
    </source>
</evidence>
<evidence type="ECO:0000313" key="9">
    <source>
        <dbReference type="EMBL" id="BBM86068.1"/>
    </source>
</evidence>
<dbReference type="InterPro" id="IPR036852">
    <property type="entry name" value="Peptidase_S8/S53_dom_sf"/>
</dbReference>
<dbReference type="OrthoDB" id="252653at2"/>
<organism evidence="9 10">
    <name type="scientific">Uabimicrobium amorphum</name>
    <dbReference type="NCBI Taxonomy" id="2596890"/>
    <lineage>
        <taxon>Bacteria</taxon>
        <taxon>Pseudomonadati</taxon>
        <taxon>Planctomycetota</taxon>
        <taxon>Candidatus Uabimicrobiia</taxon>
        <taxon>Candidatus Uabimicrobiales</taxon>
        <taxon>Candidatus Uabimicrobiaceae</taxon>
        <taxon>Candidatus Uabimicrobium</taxon>
    </lineage>
</organism>
<accession>A0A5S9IQ79</accession>
<dbReference type="InterPro" id="IPR050131">
    <property type="entry name" value="Peptidase_S8_subtilisin-like"/>
</dbReference>
<dbReference type="InterPro" id="IPR000209">
    <property type="entry name" value="Peptidase_S8/S53_dom"/>
</dbReference>
<dbReference type="PROSITE" id="PS00136">
    <property type="entry name" value="SUBTILASE_ASP"/>
    <property type="match status" value="1"/>
</dbReference>
<dbReference type="InterPro" id="IPR023828">
    <property type="entry name" value="Peptidase_S8_Ser-AS"/>
</dbReference>
<feature type="region of interest" description="Disordered" evidence="7">
    <location>
        <begin position="146"/>
        <end position="192"/>
    </location>
</feature>
<keyword evidence="4 5" id="KW-0720">Serine protease</keyword>
<keyword evidence="2 5" id="KW-0645">Protease</keyword>
<dbReference type="Gene3D" id="3.40.50.200">
    <property type="entry name" value="Peptidase S8/S53 domain"/>
    <property type="match status" value="1"/>
</dbReference>
<feature type="active site" description="Charge relay system" evidence="5">
    <location>
        <position position="438"/>
    </location>
</feature>
<dbReference type="GO" id="GO:0004252">
    <property type="term" value="F:serine-type endopeptidase activity"/>
    <property type="evidence" value="ECO:0007669"/>
    <property type="project" value="UniProtKB-UniRule"/>
</dbReference>
<evidence type="ECO:0000256" key="7">
    <source>
        <dbReference type="SAM" id="MobiDB-lite"/>
    </source>
</evidence>
<sequence>MRNLILITILSLLSSIFAAELGPKLQEALEGDAQSFDVVIELKEKLNGKKIRRAVRRALRGNNNIREEVINRLRKRSERAQRSLRALISKLTNNEARYLWAVNSISLELSRDAITELAAHPKVESIELNIVQQFLEPEEVNQVKFKRRSGKRELTVPGARRAGKNRRNKRNKRNRRNRRNRNNNNNENVSGLAVNEAVPGFDSFNTYGLEVTQSDDVNNILGITGKGVIVAVLDTGIQSNHSEFANPAKDKDGNNISRFVTGASFVPGEADPEQDGNNHGTHCAGTVAGATAGVAIDAQLMAVKVLGANGSGSGIGIIQGIQFAVANGADVISMSLGTNGDTPGVNGIEQAANNAVASGAVLVAAAGNSGPTERTVGNPGSSPIVISVGAHDSRGDLANFSSRGPNADNQDIPTLMAPGVGVRSAIANGGFAFFSGTSMATPHVAGIAALMLEVLKPALADGTFQLPEGETQTSFLKGIFTKPENVFGVAQRNATGAGAINAFTSVSELVTLLTPPEPEPEPEPEPQAADFTQEKLINDFIPVLQEVYGNNIRFFRFFLNAPVEINEEERTATMRLGVQRFVVVNGRFVRRQANLTLNFTLEHSNPEAPVEEAVFNWVLDDQGRQALENTRNL</sequence>
<dbReference type="GO" id="GO:0006508">
    <property type="term" value="P:proteolysis"/>
    <property type="evidence" value="ECO:0007669"/>
    <property type="project" value="UniProtKB-KW"/>
</dbReference>
<comment type="similarity">
    <text evidence="1 5 6">Belongs to the peptidase S8 family.</text>
</comment>
<keyword evidence="10" id="KW-1185">Reference proteome</keyword>
<feature type="active site" description="Charge relay system" evidence="5">
    <location>
        <position position="279"/>
    </location>
</feature>
<name>A0A5S9IQ79_UABAM</name>
<dbReference type="SUPFAM" id="SSF52743">
    <property type="entry name" value="Subtilisin-like"/>
    <property type="match status" value="1"/>
</dbReference>
<dbReference type="PRINTS" id="PR00723">
    <property type="entry name" value="SUBTILISIN"/>
</dbReference>
<feature type="compositionally biased region" description="Basic residues" evidence="7">
    <location>
        <begin position="161"/>
        <end position="181"/>
    </location>
</feature>
<dbReference type="KEGG" id="uam:UABAM_04454"/>
<dbReference type="InterPro" id="IPR015500">
    <property type="entry name" value="Peptidase_S8_subtilisin-rel"/>
</dbReference>
<evidence type="ECO:0000256" key="3">
    <source>
        <dbReference type="ARBA" id="ARBA00022801"/>
    </source>
</evidence>
<dbReference type="Pfam" id="PF00082">
    <property type="entry name" value="Peptidase_S8"/>
    <property type="match status" value="1"/>
</dbReference>
<dbReference type="PROSITE" id="PS00138">
    <property type="entry name" value="SUBTILASE_SER"/>
    <property type="match status" value="1"/>
</dbReference>
<dbReference type="InterPro" id="IPR023827">
    <property type="entry name" value="Peptidase_S8_Asp-AS"/>
</dbReference>
<dbReference type="InterPro" id="IPR022398">
    <property type="entry name" value="Peptidase_S8_His-AS"/>
</dbReference>
<evidence type="ECO:0000313" key="10">
    <source>
        <dbReference type="Proteomes" id="UP000326354"/>
    </source>
</evidence>
<evidence type="ECO:0000256" key="6">
    <source>
        <dbReference type="RuleBase" id="RU003355"/>
    </source>
</evidence>
<dbReference type="EMBL" id="AP019860">
    <property type="protein sequence ID" value="BBM86068.1"/>
    <property type="molecule type" value="Genomic_DNA"/>
</dbReference>
<dbReference type="PANTHER" id="PTHR43806:SF11">
    <property type="entry name" value="CEREVISIN-RELATED"/>
    <property type="match status" value="1"/>
</dbReference>
<dbReference type="PROSITE" id="PS00137">
    <property type="entry name" value="SUBTILASE_HIS"/>
    <property type="match status" value="1"/>
</dbReference>
<dbReference type="PANTHER" id="PTHR43806">
    <property type="entry name" value="PEPTIDASE S8"/>
    <property type="match status" value="1"/>
</dbReference>
<proteinExistence type="inferred from homology"/>
<dbReference type="Proteomes" id="UP000326354">
    <property type="component" value="Chromosome"/>
</dbReference>
<feature type="active site" description="Charge relay system" evidence="5">
    <location>
        <position position="234"/>
    </location>
</feature>
<gene>
    <name evidence="9" type="ORF">UABAM_04454</name>
</gene>
<evidence type="ECO:0000256" key="1">
    <source>
        <dbReference type="ARBA" id="ARBA00011073"/>
    </source>
</evidence>
<reference evidence="9 10" key="1">
    <citation type="submission" date="2019-08" db="EMBL/GenBank/DDBJ databases">
        <title>Complete genome sequence of Candidatus Uab amorphum.</title>
        <authorList>
            <person name="Shiratori T."/>
            <person name="Suzuki S."/>
            <person name="Kakizawa Y."/>
            <person name="Ishida K."/>
        </authorList>
    </citation>
    <scope>NUCLEOTIDE SEQUENCE [LARGE SCALE GENOMIC DNA]</scope>
    <source>
        <strain evidence="9 10">SRT547</strain>
    </source>
</reference>
<keyword evidence="3 5" id="KW-0378">Hydrolase</keyword>
<evidence type="ECO:0000259" key="8">
    <source>
        <dbReference type="Pfam" id="PF00082"/>
    </source>
</evidence>
<feature type="domain" description="Peptidase S8/S53" evidence="8">
    <location>
        <begin position="225"/>
        <end position="457"/>
    </location>
</feature>
<dbReference type="PROSITE" id="PS51892">
    <property type="entry name" value="SUBTILASE"/>
    <property type="match status" value="1"/>
</dbReference>
<dbReference type="AlphaFoldDB" id="A0A5S9IQ79"/>
<evidence type="ECO:0000256" key="4">
    <source>
        <dbReference type="ARBA" id="ARBA00022825"/>
    </source>
</evidence>
<dbReference type="RefSeq" id="WP_151970146.1">
    <property type="nucleotide sequence ID" value="NZ_AP019860.1"/>
</dbReference>